<dbReference type="PANTHER" id="PTHR30213:SF0">
    <property type="entry name" value="UPF0761 MEMBRANE PROTEIN YIHY"/>
    <property type="match status" value="1"/>
</dbReference>
<gene>
    <name evidence="7" type="ORF">HMPREF1195_00338</name>
</gene>
<protein>
    <recommendedName>
        <fullName evidence="9">YihY family protein</fullName>
    </recommendedName>
</protein>
<keyword evidence="2" id="KW-1003">Cell membrane</keyword>
<dbReference type="HOGENOM" id="CLU_045539_4_0_9"/>
<evidence type="ECO:0000256" key="4">
    <source>
        <dbReference type="ARBA" id="ARBA00022989"/>
    </source>
</evidence>
<name>V8BFT0_STRPA</name>
<keyword evidence="4 6" id="KW-1133">Transmembrane helix</keyword>
<evidence type="ECO:0000256" key="1">
    <source>
        <dbReference type="ARBA" id="ARBA00004651"/>
    </source>
</evidence>
<evidence type="ECO:0000313" key="8">
    <source>
        <dbReference type="Proteomes" id="UP000018716"/>
    </source>
</evidence>
<feature type="transmembrane region" description="Helical" evidence="6">
    <location>
        <begin position="173"/>
        <end position="198"/>
    </location>
</feature>
<evidence type="ECO:0000313" key="7">
    <source>
        <dbReference type="EMBL" id="ETD14019.1"/>
    </source>
</evidence>
<feature type="transmembrane region" description="Helical" evidence="6">
    <location>
        <begin position="245"/>
        <end position="273"/>
    </location>
</feature>
<evidence type="ECO:0000256" key="5">
    <source>
        <dbReference type="ARBA" id="ARBA00023136"/>
    </source>
</evidence>
<dbReference type="PATRIC" id="fig|1073372.3.peg.348"/>
<feature type="transmembrane region" description="Helical" evidence="6">
    <location>
        <begin position="93"/>
        <end position="112"/>
    </location>
</feature>
<organism evidence="7 8">
    <name type="scientific">Streptococcus parasanguinis CC87K</name>
    <dbReference type="NCBI Taxonomy" id="1073372"/>
    <lineage>
        <taxon>Bacteria</taxon>
        <taxon>Bacillati</taxon>
        <taxon>Bacillota</taxon>
        <taxon>Bacilli</taxon>
        <taxon>Lactobacillales</taxon>
        <taxon>Streptococcaceae</taxon>
        <taxon>Streptococcus</taxon>
    </lineage>
</organism>
<evidence type="ECO:0000256" key="2">
    <source>
        <dbReference type="ARBA" id="ARBA00022475"/>
    </source>
</evidence>
<keyword evidence="5 6" id="KW-0472">Membrane</keyword>
<keyword evidence="8" id="KW-1185">Reference proteome</keyword>
<comment type="caution">
    <text evidence="7">The sequence shown here is derived from an EMBL/GenBank/DDBJ whole genome shotgun (WGS) entry which is preliminary data.</text>
</comment>
<keyword evidence="3 6" id="KW-0812">Transmembrane</keyword>
<evidence type="ECO:0008006" key="9">
    <source>
        <dbReference type="Google" id="ProtNLM"/>
    </source>
</evidence>
<reference evidence="7 8" key="1">
    <citation type="submission" date="2013-10" db="EMBL/GenBank/DDBJ databases">
        <title>The Genome Sequence of Streptococcus parasanguinis CC87K.</title>
        <authorList>
            <consortium name="The Broad Institute Genomics Platform"/>
            <person name="Earl A."/>
            <person name="Allen-Vercoe E."/>
            <person name="Daigneault M."/>
            <person name="Young S.K."/>
            <person name="Zeng Q."/>
            <person name="Gargeya S."/>
            <person name="Fitzgerald M."/>
            <person name="Abouelleil A."/>
            <person name="Alvarado L."/>
            <person name="Chapman S.B."/>
            <person name="Gainer-Dewar J."/>
            <person name="Goldberg J."/>
            <person name="Griggs A."/>
            <person name="Gujja S."/>
            <person name="Hansen M."/>
            <person name="Howarth C."/>
            <person name="Imamovic A."/>
            <person name="Ireland A."/>
            <person name="Larimer J."/>
            <person name="McCowan C."/>
            <person name="Murphy C."/>
            <person name="Pearson M."/>
            <person name="Poon T.W."/>
            <person name="Priest M."/>
            <person name="Roberts A."/>
            <person name="Saif S."/>
            <person name="Shea T."/>
            <person name="Sykes S."/>
            <person name="Wortman J."/>
            <person name="Nusbaum C."/>
            <person name="Birren B."/>
        </authorList>
    </citation>
    <scope>NUCLEOTIDE SEQUENCE [LARGE SCALE GENOMIC DNA]</scope>
    <source>
        <strain evidence="7 8">CC87K</strain>
    </source>
</reference>
<dbReference type="EMBL" id="AZJD01000001">
    <property type="protein sequence ID" value="ETD14019.1"/>
    <property type="molecule type" value="Genomic_DNA"/>
</dbReference>
<dbReference type="InterPro" id="IPR017039">
    <property type="entry name" value="Virul_fac_BrkB"/>
</dbReference>
<dbReference type="AlphaFoldDB" id="V8BFT0"/>
<feature type="transmembrane region" description="Helical" evidence="6">
    <location>
        <begin position="133"/>
        <end position="153"/>
    </location>
</feature>
<dbReference type="OrthoDB" id="9775903at2"/>
<dbReference type="Proteomes" id="UP000018716">
    <property type="component" value="Unassembled WGS sequence"/>
</dbReference>
<dbReference type="RefSeq" id="WP_023917833.1">
    <property type="nucleotide sequence ID" value="NZ_KI669401.1"/>
</dbReference>
<feature type="transmembrane region" description="Helical" evidence="6">
    <location>
        <begin position="33"/>
        <end position="57"/>
    </location>
</feature>
<dbReference type="PIRSF" id="PIRSF035875">
    <property type="entry name" value="RNase_BN"/>
    <property type="match status" value="1"/>
</dbReference>
<dbReference type="PANTHER" id="PTHR30213">
    <property type="entry name" value="INNER MEMBRANE PROTEIN YHJD"/>
    <property type="match status" value="1"/>
</dbReference>
<evidence type="ECO:0000256" key="3">
    <source>
        <dbReference type="ARBA" id="ARBA00022692"/>
    </source>
</evidence>
<comment type="subcellular location">
    <subcellularLocation>
        <location evidence="1">Cell membrane</location>
        <topology evidence="1">Multi-pass membrane protein</topology>
    </subcellularLocation>
</comment>
<feature type="transmembrane region" description="Helical" evidence="6">
    <location>
        <begin position="210"/>
        <end position="233"/>
    </location>
</feature>
<accession>V8BFT0</accession>
<proteinExistence type="predicted"/>
<evidence type="ECO:0000256" key="6">
    <source>
        <dbReference type="SAM" id="Phobius"/>
    </source>
</evidence>
<sequence length="324" mass="37636">MKKVLQKVFDQPFIKGFVRFYQSAESDITSIAVAYYLLISIFPLMLIAANILPYFHIRPTQILLSLKEILPASLYRTVAQMISSVLTKPSTGLLSFSIISALWIFSQSIAYLQKAYNKSYGVEKERGIIWGRLFSFLISFALQGLFGLSLILSMFGKMIVRYLYQTFSFDRTIYVRLLNLTEPTIYLLLFVSLVLLYYTLPNVKIPKFRYVFPGATFVVVVLYAILNIFWKYVDRYVSHFLDARFFGSVVLAVIMFWFILVAKIMIIGCILNASVQFAREAKFQTRNGEIVSKLKSEEVAFRHRETSLKLKQRLRLKNRDKRKE</sequence>
<dbReference type="GO" id="GO:0005886">
    <property type="term" value="C:plasma membrane"/>
    <property type="evidence" value="ECO:0007669"/>
    <property type="project" value="UniProtKB-SubCell"/>
</dbReference>
<dbReference type="Pfam" id="PF03631">
    <property type="entry name" value="Virul_fac_BrkB"/>
    <property type="match status" value="1"/>
</dbReference>